<gene>
    <name evidence="1" type="ORF">UFOVP996_58</name>
</gene>
<dbReference type="EMBL" id="LR796927">
    <property type="protein sequence ID" value="CAB4175871.1"/>
    <property type="molecule type" value="Genomic_DNA"/>
</dbReference>
<evidence type="ECO:0000313" key="1">
    <source>
        <dbReference type="EMBL" id="CAB4175871.1"/>
    </source>
</evidence>
<reference evidence="1" key="1">
    <citation type="submission" date="2020-05" db="EMBL/GenBank/DDBJ databases">
        <authorList>
            <person name="Chiriac C."/>
            <person name="Salcher M."/>
            <person name="Ghai R."/>
            <person name="Kavagutti S V."/>
        </authorList>
    </citation>
    <scope>NUCLEOTIDE SEQUENCE</scope>
</reference>
<name>A0A6J5Q2V7_9CAUD</name>
<organism evidence="1">
    <name type="scientific">uncultured Caudovirales phage</name>
    <dbReference type="NCBI Taxonomy" id="2100421"/>
    <lineage>
        <taxon>Viruses</taxon>
        <taxon>Duplodnaviria</taxon>
        <taxon>Heunggongvirae</taxon>
        <taxon>Uroviricota</taxon>
        <taxon>Caudoviricetes</taxon>
        <taxon>Peduoviridae</taxon>
        <taxon>Maltschvirus</taxon>
        <taxon>Maltschvirus maltsch</taxon>
    </lineage>
</organism>
<proteinExistence type="predicted"/>
<protein>
    <submittedName>
        <fullName evidence="1">Uncharacterized protein</fullName>
    </submittedName>
</protein>
<sequence>MEWVENYSTWNMKHAQFTKHVQYEDVKLIIIYHRIYEDMFSIDEVQTLDGQNIIDMLRDKVIQILEKLI</sequence>
<accession>A0A6J5Q2V7</accession>